<dbReference type="RefSeq" id="WP_205458216.1">
    <property type="nucleotide sequence ID" value="NZ_JAFHKK010000004.1"/>
</dbReference>
<gene>
    <name evidence="17" type="ORF">JWV37_03200</name>
</gene>
<dbReference type="GO" id="GO:0003919">
    <property type="term" value="F:FMN adenylyltransferase activity"/>
    <property type="evidence" value="ECO:0007669"/>
    <property type="project" value="UniProtKB-EC"/>
</dbReference>
<dbReference type="EMBL" id="JAFHKK010000004">
    <property type="protein sequence ID" value="MBN2963777.1"/>
    <property type="molecule type" value="Genomic_DNA"/>
</dbReference>
<evidence type="ECO:0000256" key="1">
    <source>
        <dbReference type="ARBA" id="ARBA00002121"/>
    </source>
</evidence>
<dbReference type="Pfam" id="PF06574">
    <property type="entry name" value="FAD_syn"/>
    <property type="match status" value="1"/>
</dbReference>
<keyword evidence="5 15" id="KW-0288">FMN</keyword>
<dbReference type="PANTHER" id="PTHR22749">
    <property type="entry name" value="RIBOFLAVIN KINASE/FMN ADENYLYLTRANSFERASE"/>
    <property type="match status" value="1"/>
</dbReference>
<evidence type="ECO:0000256" key="2">
    <source>
        <dbReference type="ARBA" id="ARBA00004726"/>
    </source>
</evidence>
<keyword evidence="12" id="KW-0511">Multifunctional enzyme</keyword>
<keyword evidence="6 15" id="KW-0808">Transferase</keyword>
<proteinExistence type="inferred from homology"/>
<dbReference type="SUPFAM" id="SSF52374">
    <property type="entry name" value="Nucleotidylyl transferase"/>
    <property type="match status" value="1"/>
</dbReference>
<organism evidence="17 18">
    <name type="scientific">Sulfurospirillum tamanense</name>
    <dbReference type="NCBI Taxonomy" id="2813362"/>
    <lineage>
        <taxon>Bacteria</taxon>
        <taxon>Pseudomonadati</taxon>
        <taxon>Campylobacterota</taxon>
        <taxon>Epsilonproteobacteria</taxon>
        <taxon>Campylobacterales</taxon>
        <taxon>Sulfurospirillaceae</taxon>
        <taxon>Sulfurospirillum</taxon>
    </lineage>
</organism>
<comment type="function">
    <text evidence="1">Catalyzes the phosphorylation of riboflavin to FMN followed by the adenylation of FMN to FAD.</text>
</comment>
<evidence type="ECO:0000256" key="12">
    <source>
        <dbReference type="ARBA" id="ARBA00023268"/>
    </source>
</evidence>
<dbReference type="GO" id="GO:0008531">
    <property type="term" value="F:riboflavin kinase activity"/>
    <property type="evidence" value="ECO:0007669"/>
    <property type="project" value="UniProtKB-EC"/>
</dbReference>
<keyword evidence="11 15" id="KW-0067">ATP-binding</keyword>
<evidence type="ECO:0000256" key="3">
    <source>
        <dbReference type="ARBA" id="ARBA00005201"/>
    </source>
</evidence>
<evidence type="ECO:0000256" key="14">
    <source>
        <dbReference type="ARBA" id="ARBA00049494"/>
    </source>
</evidence>
<comment type="pathway">
    <text evidence="3 15">Cofactor biosynthesis; FMN biosynthesis; FMN from riboflavin (ATP route): step 1/1.</text>
</comment>
<comment type="catalytic activity">
    <reaction evidence="14 15">
        <text>FMN + ATP + H(+) = FAD + diphosphate</text>
        <dbReference type="Rhea" id="RHEA:17237"/>
        <dbReference type="ChEBI" id="CHEBI:15378"/>
        <dbReference type="ChEBI" id="CHEBI:30616"/>
        <dbReference type="ChEBI" id="CHEBI:33019"/>
        <dbReference type="ChEBI" id="CHEBI:57692"/>
        <dbReference type="ChEBI" id="CHEBI:58210"/>
        <dbReference type="EC" id="2.7.7.2"/>
    </reaction>
</comment>
<reference evidence="17 18" key="3">
    <citation type="submission" date="2021-02" db="EMBL/GenBank/DDBJ databases">
        <authorList>
            <person name="Merkel A.Y."/>
        </authorList>
    </citation>
    <scope>NUCLEOTIDE SEQUENCE [LARGE SCALE GENOMIC DNA]</scope>
    <source>
        <strain evidence="17 18">T05b</strain>
    </source>
</reference>
<dbReference type="InterPro" id="IPR002606">
    <property type="entry name" value="Riboflavin_kinase_bac"/>
</dbReference>
<keyword evidence="9 15" id="KW-0418">Kinase</keyword>
<comment type="caution">
    <text evidence="17">The sequence shown here is derived from an EMBL/GenBank/DDBJ whole genome shotgun (WGS) entry which is preliminary data.</text>
</comment>
<keyword evidence="7 15" id="KW-0548">Nucleotidyltransferase</keyword>
<evidence type="ECO:0000256" key="15">
    <source>
        <dbReference type="PIRNR" id="PIRNR004491"/>
    </source>
</evidence>
<dbReference type="Proteomes" id="UP000703590">
    <property type="component" value="Unassembled WGS sequence"/>
</dbReference>
<dbReference type="PIRSF" id="PIRSF004491">
    <property type="entry name" value="FAD_Synth"/>
    <property type="match status" value="1"/>
</dbReference>
<dbReference type="EC" id="2.7.7.2" evidence="15"/>
<comment type="similarity">
    <text evidence="15">Belongs to the ribF family.</text>
</comment>
<dbReference type="SUPFAM" id="SSF82114">
    <property type="entry name" value="Riboflavin kinase-like"/>
    <property type="match status" value="1"/>
</dbReference>
<dbReference type="Gene3D" id="3.40.50.620">
    <property type="entry name" value="HUPs"/>
    <property type="match status" value="1"/>
</dbReference>
<comment type="pathway">
    <text evidence="2 15">Cofactor biosynthesis; FAD biosynthesis; FAD from FMN: step 1/1.</text>
</comment>
<dbReference type="Pfam" id="PF01687">
    <property type="entry name" value="Flavokinase"/>
    <property type="match status" value="1"/>
</dbReference>
<evidence type="ECO:0000256" key="11">
    <source>
        <dbReference type="ARBA" id="ARBA00022840"/>
    </source>
</evidence>
<evidence type="ECO:0000256" key="9">
    <source>
        <dbReference type="ARBA" id="ARBA00022777"/>
    </source>
</evidence>
<dbReference type="NCBIfam" id="TIGR00083">
    <property type="entry name" value="ribF"/>
    <property type="match status" value="1"/>
</dbReference>
<evidence type="ECO:0000259" key="16">
    <source>
        <dbReference type="SMART" id="SM00904"/>
    </source>
</evidence>
<keyword evidence="10 15" id="KW-0274">FAD</keyword>
<name>A0ABS2WQ06_9BACT</name>
<dbReference type="Gene3D" id="2.40.30.30">
    <property type="entry name" value="Riboflavin kinase-like"/>
    <property type="match status" value="1"/>
</dbReference>
<evidence type="ECO:0000256" key="10">
    <source>
        <dbReference type="ARBA" id="ARBA00022827"/>
    </source>
</evidence>
<dbReference type="SMART" id="SM00904">
    <property type="entry name" value="Flavokinase"/>
    <property type="match status" value="1"/>
</dbReference>
<evidence type="ECO:0000256" key="7">
    <source>
        <dbReference type="ARBA" id="ARBA00022695"/>
    </source>
</evidence>
<dbReference type="InterPro" id="IPR015865">
    <property type="entry name" value="Riboflavin_kinase_bac/euk"/>
</dbReference>
<evidence type="ECO:0000256" key="4">
    <source>
        <dbReference type="ARBA" id="ARBA00022630"/>
    </source>
</evidence>
<reference evidence="17 18" key="1">
    <citation type="submission" date="2021-02" db="EMBL/GenBank/DDBJ databases">
        <title>Sulfurospirillum tamanensis sp. nov.</title>
        <authorList>
            <person name="Frolova A."/>
            <person name="Merkel A."/>
            <person name="Slobodkin A."/>
        </authorList>
    </citation>
    <scope>NUCLEOTIDE SEQUENCE [LARGE SCALE GENOMIC DNA]</scope>
    <source>
        <strain evidence="17 18">T05b</strain>
    </source>
</reference>
<dbReference type="InterPro" id="IPR023468">
    <property type="entry name" value="Riboflavin_kinase"/>
</dbReference>
<protein>
    <recommendedName>
        <fullName evidence="15">Riboflavin biosynthesis protein</fullName>
    </recommendedName>
    <domain>
        <recommendedName>
            <fullName evidence="15">Riboflavin kinase</fullName>
            <ecNumber evidence="15">2.7.1.26</ecNumber>
        </recommendedName>
        <alternativeName>
            <fullName evidence="15">Flavokinase</fullName>
        </alternativeName>
    </domain>
    <domain>
        <recommendedName>
            <fullName evidence="15">FMN adenylyltransferase</fullName>
            <ecNumber evidence="15">2.7.7.2</ecNumber>
        </recommendedName>
        <alternativeName>
            <fullName evidence="15">FAD pyrophosphorylase</fullName>
        </alternativeName>
        <alternativeName>
            <fullName evidence="15">FAD synthase</fullName>
        </alternativeName>
    </domain>
</protein>
<reference evidence="18" key="2">
    <citation type="submission" date="2021-02" db="EMBL/GenBank/DDBJ databases">
        <title>Sulfurospirillum tamanensis sp. nov.</title>
        <authorList>
            <person name="Merkel A.Y."/>
        </authorList>
    </citation>
    <scope>NUCLEOTIDE SEQUENCE [LARGE SCALE GENOMIC DNA]</scope>
    <source>
        <strain evidence="18">T05b</strain>
    </source>
</reference>
<evidence type="ECO:0000256" key="6">
    <source>
        <dbReference type="ARBA" id="ARBA00022679"/>
    </source>
</evidence>
<evidence type="ECO:0000256" key="13">
    <source>
        <dbReference type="ARBA" id="ARBA00047880"/>
    </source>
</evidence>
<accession>A0ABS2WQ06</accession>
<dbReference type="EC" id="2.7.1.26" evidence="15"/>
<evidence type="ECO:0000256" key="8">
    <source>
        <dbReference type="ARBA" id="ARBA00022741"/>
    </source>
</evidence>
<keyword evidence="4 15" id="KW-0285">Flavoprotein</keyword>
<keyword evidence="18" id="KW-1185">Reference proteome</keyword>
<sequence length="280" mass="31282">MSNSSMHLKKDSVTAIAIGGFDGVHLGHQQLIARLGEHGALLVIDKDEANLTPGTKRSQYAKYPCMFYHFLKVKDLSGEEFIALLKKEFPNLRKIVVGYDFCFGAKRAHRANDLPLLFDGEVEIVKEFLFEGISVHSSTIRTQLREGNIALANRLLGREYGIVGTVIAGQGLGKKVLYPTLNLHVKHYLLPKEGVYATRTLVEGRLVDSVSFVGVRTSTDGKFAIETHLLEAPEAESVYHVELFFVAHLRENQTFSDLKLLKKQIEKDIIQAREALHVKG</sequence>
<evidence type="ECO:0000313" key="17">
    <source>
        <dbReference type="EMBL" id="MBN2963777.1"/>
    </source>
</evidence>
<dbReference type="InterPro" id="IPR014729">
    <property type="entry name" value="Rossmann-like_a/b/a_fold"/>
</dbReference>
<keyword evidence="8 15" id="KW-0547">Nucleotide-binding</keyword>
<dbReference type="InterPro" id="IPR023465">
    <property type="entry name" value="Riboflavin_kinase_dom_sf"/>
</dbReference>
<evidence type="ECO:0000256" key="5">
    <source>
        <dbReference type="ARBA" id="ARBA00022643"/>
    </source>
</evidence>
<evidence type="ECO:0000313" key="18">
    <source>
        <dbReference type="Proteomes" id="UP000703590"/>
    </source>
</evidence>
<dbReference type="InterPro" id="IPR015864">
    <property type="entry name" value="FAD_synthase"/>
</dbReference>
<feature type="domain" description="Riboflavin kinase" evidence="16">
    <location>
        <begin position="155"/>
        <end position="277"/>
    </location>
</feature>
<dbReference type="NCBIfam" id="NF004162">
    <property type="entry name" value="PRK05627.1-5"/>
    <property type="match status" value="1"/>
</dbReference>
<dbReference type="PANTHER" id="PTHR22749:SF6">
    <property type="entry name" value="RIBOFLAVIN KINASE"/>
    <property type="match status" value="1"/>
</dbReference>
<comment type="catalytic activity">
    <reaction evidence="13 15">
        <text>riboflavin + ATP = FMN + ADP + H(+)</text>
        <dbReference type="Rhea" id="RHEA:14357"/>
        <dbReference type="ChEBI" id="CHEBI:15378"/>
        <dbReference type="ChEBI" id="CHEBI:30616"/>
        <dbReference type="ChEBI" id="CHEBI:57986"/>
        <dbReference type="ChEBI" id="CHEBI:58210"/>
        <dbReference type="ChEBI" id="CHEBI:456216"/>
        <dbReference type="EC" id="2.7.1.26"/>
    </reaction>
</comment>